<dbReference type="EMBL" id="AHHD01000686">
    <property type="protein sequence ID" value="EKG09414.1"/>
    <property type="molecule type" value="Genomic_DNA"/>
</dbReference>
<dbReference type="Pfam" id="PF20231">
    <property type="entry name" value="DUF6589"/>
    <property type="match status" value="1"/>
</dbReference>
<gene>
    <name evidence="2" type="ORF">MPH_13556</name>
</gene>
<dbReference type="STRING" id="1126212.K2RH52"/>
<feature type="domain" description="DUF6589" evidence="1">
    <location>
        <begin position="70"/>
        <end position="399"/>
    </location>
</feature>
<dbReference type="InParanoid" id="K2RH52"/>
<dbReference type="eggNOG" id="ENOG502S7C8">
    <property type="taxonomic scope" value="Eukaryota"/>
</dbReference>
<proteinExistence type="predicted"/>
<comment type="caution">
    <text evidence="2">The sequence shown here is derived from an EMBL/GenBank/DDBJ whole genome shotgun (WGS) entry which is preliminary data.</text>
</comment>
<dbReference type="OrthoDB" id="3919880at2759"/>
<dbReference type="InterPro" id="IPR046496">
    <property type="entry name" value="DUF6589"/>
</dbReference>
<evidence type="ECO:0000313" key="2">
    <source>
        <dbReference type="EMBL" id="EKG09414.1"/>
    </source>
</evidence>
<dbReference type="AlphaFoldDB" id="K2RH52"/>
<name>K2RH52_MACPH</name>
<accession>K2RH52</accession>
<dbReference type="Proteomes" id="UP000007129">
    <property type="component" value="Unassembled WGS sequence"/>
</dbReference>
<dbReference type="HOGENOM" id="CLU_676286_0_0_1"/>
<sequence>MLRLEVPLDPCDIYLAAGNQDDEILRGCQRYWIAEAIRYTHREAVEGLFTDHNCDSPTSTRSQVVLTDWPDLPSVERLPPYNTPHYSLGPILENEGTISGTYNVIDEVFTEQLGYNRATDFGGRLYLVYGDQKTVSLVRTVQKERQDATLLYDKYSWLLVVPGLFHWRTNYIDMIHDAYSGSEHAAVESTLYHNKNYLGCVQGHKSPFDHKEEVATRAFDARVTALFYRLLPQGVHAAHPTQVDNYIRKLSRATFLEKVEEIRQYVFRAAEQSPDESKPIDYEFSAHAKFLQQMETYKTLKYAIKHADVGLIKRALARCCLLFHGSDKSKYAFLSLYMTWLTQTDAASKELQDAILANGLVNLRGTDDSWFEMDRLNEFFNLQMKVLNQRGQQTNKASRGALTCLTW</sequence>
<reference evidence="2 3" key="1">
    <citation type="journal article" date="2012" name="BMC Genomics">
        <title>Tools to kill: Genome of one of the most destructive plant pathogenic fungi Macrophomina phaseolina.</title>
        <authorList>
            <person name="Islam M.S."/>
            <person name="Haque M.S."/>
            <person name="Islam M.M."/>
            <person name="Emdad E.M."/>
            <person name="Halim A."/>
            <person name="Hossen Q.M.M."/>
            <person name="Hossain M.Z."/>
            <person name="Ahmed B."/>
            <person name="Rahim S."/>
            <person name="Rahman M.S."/>
            <person name="Alam M.M."/>
            <person name="Hou S."/>
            <person name="Wan X."/>
            <person name="Saito J.A."/>
            <person name="Alam M."/>
        </authorList>
    </citation>
    <scope>NUCLEOTIDE SEQUENCE [LARGE SCALE GENOMIC DNA]</scope>
    <source>
        <strain evidence="2 3">MS6</strain>
    </source>
</reference>
<organism evidence="2 3">
    <name type="scientific">Macrophomina phaseolina (strain MS6)</name>
    <name type="common">Charcoal rot fungus</name>
    <dbReference type="NCBI Taxonomy" id="1126212"/>
    <lineage>
        <taxon>Eukaryota</taxon>
        <taxon>Fungi</taxon>
        <taxon>Dikarya</taxon>
        <taxon>Ascomycota</taxon>
        <taxon>Pezizomycotina</taxon>
        <taxon>Dothideomycetes</taxon>
        <taxon>Dothideomycetes incertae sedis</taxon>
        <taxon>Botryosphaeriales</taxon>
        <taxon>Botryosphaeriaceae</taxon>
        <taxon>Macrophomina</taxon>
    </lineage>
</organism>
<evidence type="ECO:0000259" key="1">
    <source>
        <dbReference type="Pfam" id="PF20231"/>
    </source>
</evidence>
<evidence type="ECO:0000313" key="3">
    <source>
        <dbReference type="Proteomes" id="UP000007129"/>
    </source>
</evidence>
<dbReference type="VEuPathDB" id="FungiDB:MPH_13556"/>
<protein>
    <recommendedName>
        <fullName evidence="1">DUF6589 domain-containing protein</fullName>
    </recommendedName>
</protein>